<dbReference type="Proteomes" id="UP001550739">
    <property type="component" value="Unassembled WGS sequence"/>
</dbReference>
<gene>
    <name evidence="1" type="ORF">AB0E89_29400</name>
</gene>
<organism evidence="1 2">
    <name type="scientific">Streptomyces sp. 900129855</name>
    <dbReference type="NCBI Taxonomy" id="3155129"/>
    <lineage>
        <taxon>Bacteria</taxon>
        <taxon>Bacillati</taxon>
        <taxon>Actinomycetota</taxon>
        <taxon>Actinomycetes</taxon>
        <taxon>Kitasatosporales</taxon>
        <taxon>Streptomycetaceae</taxon>
        <taxon>Streptomyces</taxon>
    </lineage>
</organism>
<comment type="caution">
    <text evidence="1">The sequence shown here is derived from an EMBL/GenBank/DDBJ whole genome shotgun (WGS) entry which is preliminary data.</text>
</comment>
<reference evidence="1 2" key="1">
    <citation type="submission" date="2024-06" db="EMBL/GenBank/DDBJ databases">
        <title>The Natural Products Discovery Center: Release of the First 8490 Sequenced Strains for Exploring Actinobacteria Biosynthetic Diversity.</title>
        <authorList>
            <person name="Kalkreuter E."/>
            <person name="Kautsar S.A."/>
            <person name="Yang D."/>
            <person name="Bader C.D."/>
            <person name="Teijaro C.N."/>
            <person name="Fluegel L."/>
            <person name="Davis C.M."/>
            <person name="Simpson J.R."/>
            <person name="Lauterbach L."/>
            <person name="Steele A.D."/>
            <person name="Gui C."/>
            <person name="Meng S."/>
            <person name="Li G."/>
            <person name="Viehrig K."/>
            <person name="Ye F."/>
            <person name="Su P."/>
            <person name="Kiefer A.F."/>
            <person name="Nichols A."/>
            <person name="Cepeda A.J."/>
            <person name="Yan W."/>
            <person name="Fan B."/>
            <person name="Jiang Y."/>
            <person name="Adhikari A."/>
            <person name="Zheng C.-J."/>
            <person name="Schuster L."/>
            <person name="Cowan T.M."/>
            <person name="Smanski M.J."/>
            <person name="Chevrette M.G."/>
            <person name="De Carvalho L.P.S."/>
            <person name="Shen B."/>
        </authorList>
    </citation>
    <scope>NUCLEOTIDE SEQUENCE [LARGE SCALE GENOMIC DNA]</scope>
    <source>
        <strain evidence="1 2">NPDC033843</strain>
    </source>
</reference>
<accession>A0ABV2ZRC2</accession>
<proteinExistence type="predicted"/>
<evidence type="ECO:0000313" key="1">
    <source>
        <dbReference type="EMBL" id="MEU3784620.1"/>
    </source>
</evidence>
<protein>
    <submittedName>
        <fullName evidence="1">Uncharacterized protein</fullName>
    </submittedName>
</protein>
<name>A0ABV2ZRC2_9ACTN</name>
<evidence type="ECO:0000313" key="2">
    <source>
        <dbReference type="Proteomes" id="UP001550739"/>
    </source>
</evidence>
<sequence>MIHHGDSVIHHGGAVIHHGGAGSLMTAAAPLADFEALVTAPR</sequence>
<dbReference type="RefSeq" id="WP_361706030.1">
    <property type="nucleotide sequence ID" value="NZ_JBEZVE010000016.1"/>
</dbReference>
<keyword evidence="2" id="KW-1185">Reference proteome</keyword>
<dbReference type="EMBL" id="JBEZVE010000016">
    <property type="protein sequence ID" value="MEU3784620.1"/>
    <property type="molecule type" value="Genomic_DNA"/>
</dbReference>